<feature type="transmembrane region" description="Helical" evidence="1">
    <location>
        <begin position="42"/>
        <end position="63"/>
    </location>
</feature>
<accession>A0ABP1HGF1</accession>
<name>A0ABP1HGF1_9EUKA</name>
<protein>
    <submittedName>
        <fullName evidence="2">Hypothetical_protein</fullName>
    </submittedName>
</protein>
<evidence type="ECO:0000313" key="3">
    <source>
        <dbReference type="Proteomes" id="UP001642409"/>
    </source>
</evidence>
<evidence type="ECO:0000256" key="1">
    <source>
        <dbReference type="SAM" id="Phobius"/>
    </source>
</evidence>
<keyword evidence="3" id="KW-1185">Reference proteome</keyword>
<reference evidence="2 3" key="1">
    <citation type="submission" date="2024-07" db="EMBL/GenBank/DDBJ databases">
        <authorList>
            <person name="Akdeniz Z."/>
        </authorList>
    </citation>
    <scope>NUCLEOTIDE SEQUENCE [LARGE SCALE GENOMIC DNA]</scope>
</reference>
<dbReference type="EMBL" id="CAXDID020000031">
    <property type="protein sequence ID" value="CAL5993952.1"/>
    <property type="molecule type" value="Genomic_DNA"/>
</dbReference>
<keyword evidence="1" id="KW-0812">Transmembrane</keyword>
<gene>
    <name evidence="2" type="ORF">HINF_LOCUS13312</name>
</gene>
<dbReference type="Proteomes" id="UP001642409">
    <property type="component" value="Unassembled WGS sequence"/>
</dbReference>
<evidence type="ECO:0000313" key="2">
    <source>
        <dbReference type="EMBL" id="CAL5993952.1"/>
    </source>
</evidence>
<keyword evidence="1" id="KW-0472">Membrane</keyword>
<sequence length="114" mass="12891">MNMCMIPQSASEIMILSSESNQRKLMQSVYSGDYVKFGLPPIVWAALALYAALIPTIFWHLVLPSSTNTLFSHTRRIFLAKSRDLGTNGTPPRVEAVFEAIYFEQVFRTILNGY</sequence>
<proteinExistence type="predicted"/>
<comment type="caution">
    <text evidence="2">The sequence shown here is derived from an EMBL/GenBank/DDBJ whole genome shotgun (WGS) entry which is preliminary data.</text>
</comment>
<keyword evidence="1" id="KW-1133">Transmembrane helix</keyword>
<organism evidence="2 3">
    <name type="scientific">Hexamita inflata</name>
    <dbReference type="NCBI Taxonomy" id="28002"/>
    <lineage>
        <taxon>Eukaryota</taxon>
        <taxon>Metamonada</taxon>
        <taxon>Diplomonadida</taxon>
        <taxon>Hexamitidae</taxon>
        <taxon>Hexamitinae</taxon>
        <taxon>Hexamita</taxon>
    </lineage>
</organism>